<accession>D8Q7S2</accession>
<protein>
    <submittedName>
        <fullName evidence="2">Expressed protein</fullName>
    </submittedName>
</protein>
<dbReference type="KEGG" id="scm:SCHCO_02504423"/>
<dbReference type="GeneID" id="9586721"/>
<sequence length="63" mass="6975">MTTSRLSTVDPLPKSQAVTAFTHSLAYPLRHRQDLLDAAERNERRTVHSQAPEGAAEMEAKGE</sequence>
<gene>
    <name evidence="2" type="ORF">SCHCODRAFT_16137</name>
</gene>
<dbReference type="OrthoDB" id="10359574at2759"/>
<keyword evidence="3" id="KW-1185">Reference proteome</keyword>
<reference evidence="2 3" key="1">
    <citation type="journal article" date="2010" name="Nat. Biotechnol.">
        <title>Genome sequence of the model mushroom Schizophyllum commune.</title>
        <authorList>
            <person name="Ohm R.A."/>
            <person name="de Jong J.F."/>
            <person name="Lugones L.G."/>
            <person name="Aerts A."/>
            <person name="Kothe E."/>
            <person name="Stajich J.E."/>
            <person name="de Vries R.P."/>
            <person name="Record E."/>
            <person name="Levasseur A."/>
            <person name="Baker S.E."/>
            <person name="Bartholomew K.A."/>
            <person name="Coutinho P.M."/>
            <person name="Erdmann S."/>
            <person name="Fowler T.J."/>
            <person name="Gathman A.C."/>
            <person name="Lombard V."/>
            <person name="Henrissat B."/>
            <person name="Knabe N."/>
            <person name="Kuees U."/>
            <person name="Lilly W.W."/>
            <person name="Lindquist E."/>
            <person name="Lucas S."/>
            <person name="Magnuson J.K."/>
            <person name="Piumi F."/>
            <person name="Raudaskoski M."/>
            <person name="Salamov A."/>
            <person name="Schmutz J."/>
            <person name="Schwarze F.W.M.R."/>
            <person name="vanKuyk P.A."/>
            <person name="Horton J.S."/>
            <person name="Grigoriev I.V."/>
            <person name="Woesten H.A.B."/>
        </authorList>
    </citation>
    <scope>NUCLEOTIDE SEQUENCE [LARGE SCALE GENOMIC DNA]</scope>
    <source>
        <strain evidence="3">H4-8 / FGSC 9210</strain>
    </source>
</reference>
<dbReference type="RefSeq" id="XP_003030974.1">
    <property type="nucleotide sequence ID" value="XM_003030928.1"/>
</dbReference>
<proteinExistence type="predicted"/>
<dbReference type="EMBL" id="GL377307">
    <property type="protein sequence ID" value="EFI96071.1"/>
    <property type="molecule type" value="Genomic_DNA"/>
</dbReference>
<dbReference type="InParanoid" id="D8Q7S2"/>
<feature type="region of interest" description="Disordered" evidence="1">
    <location>
        <begin position="41"/>
        <end position="63"/>
    </location>
</feature>
<evidence type="ECO:0000313" key="2">
    <source>
        <dbReference type="EMBL" id="EFI96071.1"/>
    </source>
</evidence>
<organism evidence="3">
    <name type="scientific">Schizophyllum commune (strain H4-8 / FGSC 9210)</name>
    <name type="common">Split gill fungus</name>
    <dbReference type="NCBI Taxonomy" id="578458"/>
    <lineage>
        <taxon>Eukaryota</taxon>
        <taxon>Fungi</taxon>
        <taxon>Dikarya</taxon>
        <taxon>Basidiomycota</taxon>
        <taxon>Agaricomycotina</taxon>
        <taxon>Agaricomycetes</taxon>
        <taxon>Agaricomycetidae</taxon>
        <taxon>Agaricales</taxon>
        <taxon>Schizophyllaceae</taxon>
        <taxon>Schizophyllum</taxon>
    </lineage>
</organism>
<dbReference type="HOGENOM" id="CLU_2887083_0_0_1"/>
<dbReference type="VEuPathDB" id="FungiDB:SCHCODRAFT_02504423"/>
<name>D8Q7S2_SCHCM</name>
<evidence type="ECO:0000256" key="1">
    <source>
        <dbReference type="SAM" id="MobiDB-lite"/>
    </source>
</evidence>
<evidence type="ECO:0000313" key="3">
    <source>
        <dbReference type="Proteomes" id="UP000007431"/>
    </source>
</evidence>
<dbReference type="Proteomes" id="UP000007431">
    <property type="component" value="Unassembled WGS sequence"/>
</dbReference>
<dbReference type="AlphaFoldDB" id="D8Q7S2"/>